<dbReference type="Proteomes" id="UP000515679">
    <property type="component" value="Chromosome"/>
</dbReference>
<dbReference type="EMBL" id="CP041969">
    <property type="protein sequence ID" value="QMV40616.1"/>
    <property type="molecule type" value="Genomic_DNA"/>
</dbReference>
<dbReference type="RefSeq" id="WP_182301972.1">
    <property type="nucleotide sequence ID" value="NZ_CP041969.1"/>
</dbReference>
<dbReference type="AlphaFoldDB" id="A0A7G5BUI2"/>
<keyword evidence="2" id="KW-1185">Reference proteome</keyword>
<protein>
    <recommendedName>
        <fullName evidence="3">Butirosin biosynthesis protein H N-terminal domain-containing protein</fullName>
    </recommendedName>
</protein>
<reference evidence="1 2" key="1">
    <citation type="submission" date="2019-07" db="EMBL/GenBank/DDBJ databases">
        <authorList>
            <person name="Kim J.K."/>
            <person name="Cheong H.-M."/>
            <person name="Choi Y."/>
            <person name="Hwang K.J."/>
            <person name="Lee S."/>
            <person name="Choi C."/>
        </authorList>
    </citation>
    <scope>NUCLEOTIDE SEQUENCE [LARGE SCALE GENOMIC DNA]</scope>
    <source>
        <strain evidence="1 2">KS 22</strain>
    </source>
</reference>
<gene>
    <name evidence="1" type="ORF">FPL14_04905</name>
</gene>
<organism evidence="1 2">
    <name type="scientific">Cohnella cholangitidis</name>
    <dbReference type="NCBI Taxonomy" id="2598458"/>
    <lineage>
        <taxon>Bacteria</taxon>
        <taxon>Bacillati</taxon>
        <taxon>Bacillota</taxon>
        <taxon>Bacilli</taxon>
        <taxon>Bacillales</taxon>
        <taxon>Paenibacillaceae</taxon>
        <taxon>Cohnella</taxon>
    </lineage>
</organism>
<accession>A0A7G5BUI2</accession>
<sequence>MKEMILPMKIPVLNAYSAIAHEFSILSNYENAIPWFMSNLIQISNQYSGNMETYVNFYRPHLYWDCPWIQTQAISTDIINLNEKWNGNILEFIKDSIRLGHYVRVHLNHLYIPLSGKNHNFVHDSLIYGYNDSENTLYAADNFKDRKYSFEKIGYSEFEQAYKEKRDVGSNLYTSKYILLMKYQPDAVYDFNLDHVIVQLKHYLNSTDPYKDFISGCSQADSDFSFGMEVYEKLKAYLQRIALLQTDADVRGFYFLVTHKKAMLLRLEYMENNRFLNKSLNFSMNYAEVHKLSVMLCNLLLKYNATKQKSILLKVIDGMDTFISKEIDLLTSLIEHLPEAKRPVDRIGAIN</sequence>
<name>A0A7G5BUI2_9BACL</name>
<dbReference type="KEGG" id="cchl:FPL14_04905"/>
<proteinExistence type="predicted"/>
<evidence type="ECO:0008006" key="3">
    <source>
        <dbReference type="Google" id="ProtNLM"/>
    </source>
</evidence>
<evidence type="ECO:0000313" key="2">
    <source>
        <dbReference type="Proteomes" id="UP000515679"/>
    </source>
</evidence>
<evidence type="ECO:0000313" key="1">
    <source>
        <dbReference type="EMBL" id="QMV40616.1"/>
    </source>
</evidence>